<dbReference type="PROSITE" id="PS51194">
    <property type="entry name" value="HELICASE_CTER"/>
    <property type="match status" value="1"/>
</dbReference>
<dbReference type="PROSITE" id="PS51192">
    <property type="entry name" value="HELICASE_ATP_BIND_1"/>
    <property type="match status" value="1"/>
</dbReference>
<dbReference type="GO" id="GO:0003677">
    <property type="term" value="F:DNA binding"/>
    <property type="evidence" value="ECO:0007669"/>
    <property type="project" value="InterPro"/>
</dbReference>
<dbReference type="Gene3D" id="3.40.50.300">
    <property type="entry name" value="P-loop containing nucleotide triphosphate hydrolases"/>
    <property type="match status" value="2"/>
</dbReference>
<dbReference type="InterPro" id="IPR006935">
    <property type="entry name" value="Helicase/UvrB_N"/>
</dbReference>
<dbReference type="InterPro" id="IPR013670">
    <property type="entry name" value="EcoEI_R_C_dom"/>
</dbReference>
<dbReference type="GO" id="GO:0006304">
    <property type="term" value="P:DNA modification"/>
    <property type="evidence" value="ECO:0007669"/>
    <property type="project" value="InterPro"/>
</dbReference>
<sequence>MQTNFEFLKKDWELLAKIGEMAEYTLYKDPNTSIMKIRQFGEELVKIMFKVERISDSKKNMASDRLLALKKYELIPEDIEKILTTLRKKGNKAVHGIYGDEETAETLLSMAVKVAAWFQEVYGSDLSFTSEEIIYQKPKNIDYQEAYESLVKRSEEMNQELEEWIPKTPSLRSREERRQLIYQKKRIEFTEAETREIIDHQLKEAGWEVNTHSFNYKLHKTLPQKGKNMAIAEWPCKKEDGKQGYADYALFCGEVLYGILEAKRMGTDIAGALQRDSRMYAKGFQRMEGVSLCEGAPFGEYKAPFLFSSNGRAYNKDLPEKSGIWFLDSRREENLPKTLRGFYSPRDLQELFRKEEEKANETLKQESIDYLLSKNGLGLRYYQVEAIQAVEEALISGKEKALLTMATGTGKTMTALGLIYRLLKTKKYKRILFVVDRSALGIQAGETFKNVKIEQQMTLKQIYDIKELSDKHSEDDTKVHVATVQGLIKRILYNTEEEKKPSVGQYDCIIVDEAHRGYILDKDMSEEESYFHDEKDFQSKYRAVLEYFVADKIALTATPAAHTYHIFGEPVYEYSYSQAVLDGYLVDAEPHYKIVTKLSSDGIHYAKGAEIKLFDEETQEVEVKEVLEDELNFDIEQFNTNVITENFNRAVCSTLVEEISPEGPEKTLFYAVTDEHADMLVRILREEYEKQGLYSMNHDMIEKITGSVKDVGKLIKKYKNENYPTIAVTVDLLTTGVDIPKISNLVFLRKVKSRILYHQMLGRATRRCDEIGKECYRVFDAAENYQDLKDFSDMKPVVVNPSLSINDILEQWFEVEEEEVRDWAVQQVIAKLQRKKKRIEDLGEEIFQRNAQNFRGESMNNIESYIQYLKEIPQEKQREVFQKEEAFLVYLDTIPAKKKRKVISEHEDEVLEMYQEFGDWKRPEDYLEGFRKYIQDNQEKIQALKILKESPKGFRKKDLKELIMILGAEGYKDSSLNSAYRSVKNEDIAADILTYVKNVLKGSPIVDKEGKIEDVMRRIKKLNKWNRVQQGILEKIAQSLRNDNYLTEEDFNSGRLKESYGGYERLNNRLNGLLEEIVEIINEEIILN</sequence>
<evidence type="ECO:0000259" key="1">
    <source>
        <dbReference type="PROSITE" id="PS51192"/>
    </source>
</evidence>
<dbReference type="HOGENOM" id="CLU_007363_0_0_0"/>
<dbReference type="Pfam" id="PF00271">
    <property type="entry name" value="Helicase_C"/>
    <property type="match status" value="1"/>
</dbReference>
<dbReference type="GO" id="GO:0016787">
    <property type="term" value="F:hydrolase activity"/>
    <property type="evidence" value="ECO:0007669"/>
    <property type="project" value="InterPro"/>
</dbReference>
<dbReference type="RefSeq" id="WP_008801337.1">
    <property type="nucleotide sequence ID" value="NZ_GG657971.1"/>
</dbReference>
<proteinExistence type="predicted"/>
<dbReference type="OrthoDB" id="9758243at2"/>
<evidence type="ECO:0000313" key="3">
    <source>
        <dbReference type="EMBL" id="EFS21267.1"/>
    </source>
</evidence>
<gene>
    <name evidence="3" type="ORF">FSBG_00764</name>
</gene>
<accession>E5BDZ1</accession>
<dbReference type="GO" id="GO:0005829">
    <property type="term" value="C:cytosol"/>
    <property type="evidence" value="ECO:0007669"/>
    <property type="project" value="TreeGrafter"/>
</dbReference>
<dbReference type="CDD" id="cd18799">
    <property type="entry name" value="SF2_C_EcoAI-like"/>
    <property type="match status" value="1"/>
</dbReference>
<evidence type="ECO:0000259" key="2">
    <source>
        <dbReference type="PROSITE" id="PS51194"/>
    </source>
</evidence>
<reference evidence="3 4" key="1">
    <citation type="submission" date="2009-02" db="EMBL/GenBank/DDBJ databases">
        <title>The Genome Sequence of Fusobacterium sp. 3_1_5R.</title>
        <authorList>
            <consortium name="The Broad Institute Genome Sequencing Platform"/>
            <person name="Ward D."/>
            <person name="Young S.K."/>
            <person name="Kodira C.D."/>
            <person name="Zeng Q."/>
            <person name="Koehrsen M."/>
            <person name="Alvarado L."/>
            <person name="Berlin A."/>
            <person name="Borenstein D."/>
            <person name="Chen Z."/>
            <person name="Engels R."/>
            <person name="Freedman E."/>
            <person name="Gellesch M."/>
            <person name="Goldberg J."/>
            <person name="Griggs A."/>
            <person name="Gujja S."/>
            <person name="Heiman D."/>
            <person name="Hepburn T."/>
            <person name="Howarth C."/>
            <person name="Jen D."/>
            <person name="Larson L."/>
            <person name="Lewis B."/>
            <person name="Mehta T."/>
            <person name="Park D."/>
            <person name="Pearson M."/>
            <person name="Roberts A."/>
            <person name="Saif S."/>
            <person name="Shea T."/>
            <person name="Shenoy N."/>
            <person name="Sisk P."/>
            <person name="Stolte C."/>
            <person name="Sykes S."/>
            <person name="Walk T."/>
            <person name="White J."/>
            <person name="Yandava C."/>
            <person name="Allen-Vercoe E."/>
            <person name="Strauss J."/>
            <person name="Ambrose C."/>
            <person name="Lander E."/>
            <person name="Nusbaum C."/>
            <person name="Galagan J."/>
            <person name="Birren B."/>
        </authorList>
    </citation>
    <scope>NUCLEOTIDE SEQUENCE [LARGE SCALE GENOMIC DNA]</scope>
    <source>
        <strain evidence="3 4">3_1_5R</strain>
    </source>
</reference>
<dbReference type="SMART" id="SM00487">
    <property type="entry name" value="DEXDc"/>
    <property type="match status" value="1"/>
</dbReference>
<dbReference type="InterPro" id="IPR001650">
    <property type="entry name" value="Helicase_C-like"/>
</dbReference>
<keyword evidence="4" id="KW-1185">Reference proteome</keyword>
<dbReference type="SMART" id="SM00490">
    <property type="entry name" value="HELICc"/>
    <property type="match status" value="1"/>
</dbReference>
<dbReference type="InterPro" id="IPR050742">
    <property type="entry name" value="Helicase_Restrict-Modif_Enz"/>
</dbReference>
<keyword evidence="3" id="KW-0547">Nucleotide-binding</keyword>
<keyword evidence="3" id="KW-0378">Hydrolase</keyword>
<evidence type="ECO:0000313" key="4">
    <source>
        <dbReference type="Proteomes" id="UP000002975"/>
    </source>
</evidence>
<feature type="domain" description="Helicase C-terminal" evidence="2">
    <location>
        <begin position="634"/>
        <end position="809"/>
    </location>
</feature>
<dbReference type="SUPFAM" id="SSF52540">
    <property type="entry name" value="P-loop containing nucleoside triphosphate hydrolases"/>
    <property type="match status" value="1"/>
</dbReference>
<dbReference type="CDD" id="cd18032">
    <property type="entry name" value="DEXHc_RE_I_III_res"/>
    <property type="match status" value="1"/>
</dbReference>
<dbReference type="GO" id="GO:0004386">
    <property type="term" value="F:helicase activity"/>
    <property type="evidence" value="ECO:0007669"/>
    <property type="project" value="UniProtKB-KW"/>
</dbReference>
<dbReference type="GO" id="GO:0005524">
    <property type="term" value="F:ATP binding"/>
    <property type="evidence" value="ECO:0007669"/>
    <property type="project" value="InterPro"/>
</dbReference>
<dbReference type="Gene3D" id="3.90.1570.30">
    <property type="match status" value="1"/>
</dbReference>
<organism evidence="3 4">
    <name type="scientific">Fusobacterium gonidiaformans 3-1-5R</name>
    <dbReference type="NCBI Taxonomy" id="469605"/>
    <lineage>
        <taxon>Bacteria</taxon>
        <taxon>Fusobacteriati</taxon>
        <taxon>Fusobacteriota</taxon>
        <taxon>Fusobacteriia</taxon>
        <taxon>Fusobacteriales</taxon>
        <taxon>Fusobacteriaceae</taxon>
        <taxon>Fusobacterium</taxon>
    </lineage>
</organism>
<name>E5BDZ1_9FUSO</name>
<dbReference type="EMBL" id="GG657971">
    <property type="protein sequence ID" value="EFS21267.1"/>
    <property type="molecule type" value="Genomic_DNA"/>
</dbReference>
<dbReference type="Proteomes" id="UP000002975">
    <property type="component" value="Unassembled WGS sequence"/>
</dbReference>
<keyword evidence="3" id="KW-0067">ATP-binding</keyword>
<protein>
    <submittedName>
        <fullName evidence="3">Helicase C-terminal domain protein</fullName>
    </submittedName>
</protein>
<dbReference type="InterPro" id="IPR014001">
    <property type="entry name" value="Helicase_ATP-bd"/>
</dbReference>
<keyword evidence="3" id="KW-0347">Helicase</keyword>
<dbReference type="PANTHER" id="PTHR47396">
    <property type="entry name" value="TYPE I RESTRICTION ENZYME ECOKI R PROTEIN"/>
    <property type="match status" value="1"/>
</dbReference>
<dbReference type="NCBIfam" id="NF008521">
    <property type="entry name" value="PRK11448.1"/>
    <property type="match status" value="1"/>
</dbReference>
<dbReference type="BioCyc" id="FSP469605-HMP:GTSP-769-MONOMER"/>
<dbReference type="InterPro" id="IPR027417">
    <property type="entry name" value="P-loop_NTPase"/>
</dbReference>
<dbReference type="Pfam" id="PF08463">
    <property type="entry name" value="EcoEI_R_C"/>
    <property type="match status" value="1"/>
</dbReference>
<dbReference type="Pfam" id="PF04851">
    <property type="entry name" value="ResIII"/>
    <property type="match status" value="1"/>
</dbReference>
<dbReference type="AlphaFoldDB" id="E5BDZ1"/>
<dbReference type="PANTHER" id="PTHR47396:SF1">
    <property type="entry name" value="ATP-DEPENDENT HELICASE IRC3-RELATED"/>
    <property type="match status" value="1"/>
</dbReference>
<feature type="domain" description="Helicase ATP-binding" evidence="1">
    <location>
        <begin position="392"/>
        <end position="577"/>
    </location>
</feature>